<proteinExistence type="predicted"/>
<organism evidence="1 2">
    <name type="scientific">Sulfuricurvum kujiense</name>
    <dbReference type="NCBI Taxonomy" id="148813"/>
    <lineage>
        <taxon>Bacteria</taxon>
        <taxon>Pseudomonadati</taxon>
        <taxon>Campylobacterota</taxon>
        <taxon>Epsilonproteobacteria</taxon>
        <taxon>Campylobacterales</taxon>
        <taxon>Sulfurimonadaceae</taxon>
        <taxon>Sulfuricurvum</taxon>
    </lineage>
</organism>
<evidence type="ECO:0000313" key="2">
    <source>
        <dbReference type="Proteomes" id="UP000228859"/>
    </source>
</evidence>
<dbReference type="SUPFAM" id="SSF53335">
    <property type="entry name" value="S-adenosyl-L-methionine-dependent methyltransferases"/>
    <property type="match status" value="1"/>
</dbReference>
<accession>A0A2D3WG63</accession>
<dbReference type="Proteomes" id="UP000228859">
    <property type="component" value="Unassembled WGS sequence"/>
</dbReference>
<dbReference type="EMBL" id="DLUI01000012">
    <property type="protein sequence ID" value="DAB39408.1"/>
    <property type="molecule type" value="Genomic_DNA"/>
</dbReference>
<name>A0A2D3WG63_9BACT</name>
<dbReference type="InterPro" id="IPR029063">
    <property type="entry name" value="SAM-dependent_MTases_sf"/>
</dbReference>
<reference evidence="1 2" key="1">
    <citation type="journal article" date="2017" name="Front. Microbiol.">
        <title>Comparative Genomic Analysis of the Class Epsilonproteobacteria and Proposed Reclassification to Epsilonbacteraeota (phyl. nov.).</title>
        <authorList>
            <person name="Waite D.W."/>
            <person name="Vanwonterghem I."/>
            <person name="Rinke C."/>
            <person name="Parks D.H."/>
            <person name="Zhang Y."/>
            <person name="Takai K."/>
            <person name="Sievert S.M."/>
            <person name="Simon J."/>
            <person name="Campbell B.J."/>
            <person name="Hanson T.E."/>
            <person name="Woyke T."/>
            <person name="Klotz M.G."/>
            <person name="Hugenholtz P."/>
        </authorList>
    </citation>
    <scope>NUCLEOTIDE SEQUENCE [LARGE SCALE GENOMIC DNA]</scope>
    <source>
        <strain evidence="1">UBA12443</strain>
    </source>
</reference>
<dbReference type="Gene3D" id="3.40.50.150">
    <property type="entry name" value="Vaccinia Virus protein VP39"/>
    <property type="match status" value="1"/>
</dbReference>
<gene>
    <name evidence="1" type="ORF">CFH83_00755</name>
</gene>
<comment type="caution">
    <text evidence="1">The sequence shown here is derived from an EMBL/GenBank/DDBJ whole genome shotgun (WGS) entry which is preliminary data.</text>
</comment>
<evidence type="ECO:0000313" key="1">
    <source>
        <dbReference type="EMBL" id="DAB39408.1"/>
    </source>
</evidence>
<dbReference type="RefSeq" id="WP_294894985.1">
    <property type="nucleotide sequence ID" value="NZ_DLUI01000012.1"/>
</dbReference>
<dbReference type="AlphaFoldDB" id="A0A2D3WG63"/>
<sequence>MKTFITPEMTVHVAMCTHKNPRSVMVLTPQSDLLKTEMGRYREADAAYAGTDDLLGALRGGSDKSVDVLLLDTLSDDSAVFAHVNRVLKEDALMVCRHPDLDDVAGNTKLMQILGNYFKIIMPYHLEDGSTLLLCSKEYHPTADLILQRSDLLEGHHYYNCDIHIAAFAMPQYIRKNYLGIIRN</sequence>
<protein>
    <submittedName>
        <fullName evidence="1">Spermidine synthase</fullName>
    </submittedName>
</protein>